<evidence type="ECO:0000313" key="3">
    <source>
        <dbReference type="Proteomes" id="UP000694562"/>
    </source>
</evidence>
<reference evidence="2" key="2">
    <citation type="submission" date="2025-09" db="UniProtKB">
        <authorList>
            <consortium name="Ensembl"/>
        </authorList>
    </citation>
    <scope>IDENTIFICATION</scope>
</reference>
<dbReference type="Proteomes" id="UP000694562">
    <property type="component" value="Unplaced"/>
</dbReference>
<feature type="transmembrane region" description="Helical" evidence="1">
    <location>
        <begin position="126"/>
        <end position="150"/>
    </location>
</feature>
<dbReference type="AlphaFoldDB" id="A0A8C4U948"/>
<dbReference type="Ensembl" id="ENSFTIT00000009406.1">
    <property type="protein sequence ID" value="ENSFTIP00000009007.1"/>
    <property type="gene ID" value="ENSFTIG00000006093.1"/>
</dbReference>
<evidence type="ECO:0000256" key="1">
    <source>
        <dbReference type="SAM" id="Phobius"/>
    </source>
</evidence>
<accession>A0A8C4U948</accession>
<keyword evidence="1" id="KW-1133">Transmembrane helix</keyword>
<reference evidence="2" key="1">
    <citation type="submission" date="2025-08" db="UniProtKB">
        <authorList>
            <consortium name="Ensembl"/>
        </authorList>
    </citation>
    <scope>IDENTIFICATION</scope>
</reference>
<name>A0A8C4U948_FALTI</name>
<evidence type="ECO:0000313" key="2">
    <source>
        <dbReference type="Ensembl" id="ENSFTIP00000009007.1"/>
    </source>
</evidence>
<proteinExistence type="predicted"/>
<protein>
    <submittedName>
        <fullName evidence="2">Uncharacterized protein</fullName>
    </submittedName>
</protein>
<sequence length="192" mass="23573">MGAGSARRRDSFRSTQHHTWHQQQGWRRCSCVHHSSDGRRQQHKLQHERLRLDMRRRLFPVRSAQQWGWGPGRLGSLFLHSSWVVHLYEKNLKDQHRHCTFNHKQEFRIKLFLSLMCRHIYRYTSVYVHVHTWMNLCVYIYVYIYVFVYIHVPIQTYIHTHIYFSFQREIDLCKASSWMTQIWLLKSCRAEQ</sequence>
<organism evidence="2 3">
    <name type="scientific">Falco tinnunculus</name>
    <name type="common">Common kestrel</name>
    <dbReference type="NCBI Taxonomy" id="100819"/>
    <lineage>
        <taxon>Eukaryota</taxon>
        <taxon>Metazoa</taxon>
        <taxon>Chordata</taxon>
        <taxon>Craniata</taxon>
        <taxon>Vertebrata</taxon>
        <taxon>Euteleostomi</taxon>
        <taxon>Archelosauria</taxon>
        <taxon>Archosauria</taxon>
        <taxon>Dinosauria</taxon>
        <taxon>Saurischia</taxon>
        <taxon>Theropoda</taxon>
        <taxon>Coelurosauria</taxon>
        <taxon>Aves</taxon>
        <taxon>Neognathae</taxon>
        <taxon>Neoaves</taxon>
        <taxon>Telluraves</taxon>
        <taxon>Australaves</taxon>
        <taxon>Falconiformes</taxon>
        <taxon>Falconidae</taxon>
        <taxon>Falco</taxon>
    </lineage>
</organism>
<keyword evidence="3" id="KW-1185">Reference proteome</keyword>
<keyword evidence="1" id="KW-0812">Transmembrane</keyword>
<keyword evidence="1" id="KW-0472">Membrane</keyword>